<dbReference type="RefSeq" id="YP_009801719.1">
    <property type="nucleotide sequence ID" value="NC_047974.1"/>
</dbReference>
<accession>A0A2U8UJ99</accession>
<protein>
    <submittedName>
        <fullName evidence="2">Uncharacterized protein</fullName>
    </submittedName>
</protein>
<evidence type="ECO:0000313" key="3">
    <source>
        <dbReference type="Proteomes" id="UP000246975"/>
    </source>
</evidence>
<feature type="coiled-coil region" evidence="1">
    <location>
        <begin position="51"/>
        <end position="124"/>
    </location>
</feature>
<keyword evidence="1" id="KW-0175">Coiled coil</keyword>
<reference evidence="2 3" key="1">
    <citation type="submission" date="2018-03" db="EMBL/GenBank/DDBJ databases">
        <authorList>
            <person name="Garlena R.A."/>
            <person name="Russell D.A."/>
            <person name="Pope W.H."/>
            <person name="Jacobs-Sera D."/>
            <person name="Hatfull G.F."/>
        </authorList>
    </citation>
    <scope>NUCLEOTIDE SEQUENCE [LARGE SCALE GENOMIC DNA]</scope>
</reference>
<dbReference type="GeneID" id="54992237"/>
<dbReference type="Proteomes" id="UP000246975">
    <property type="component" value="Segment"/>
</dbReference>
<gene>
    <name evidence="2" type="primary">73</name>
    <name evidence="2" type="ORF">PBI_JACE_73</name>
</gene>
<proteinExistence type="predicted"/>
<dbReference type="KEGG" id="vg:54992237"/>
<name>A0A2U8UJ99_9CAUD</name>
<keyword evidence="3" id="KW-1185">Reference proteome</keyword>
<evidence type="ECO:0000313" key="2">
    <source>
        <dbReference type="EMBL" id="AWN03693.1"/>
    </source>
</evidence>
<organism evidence="2 3">
    <name type="scientific">Gordonia phage Jace</name>
    <dbReference type="NCBI Taxonomy" id="2182360"/>
    <lineage>
        <taxon>Viruses</taxon>
        <taxon>Duplodnaviria</taxon>
        <taxon>Heunggongvirae</taxon>
        <taxon>Uroviricota</taxon>
        <taxon>Caudoviricetes</taxon>
        <taxon>Jacevirus</taxon>
        <taxon>Jacevirus jace</taxon>
    </lineage>
</organism>
<sequence length="194" mass="21332">MTTIGELVLAARESHSKRTHVNTIGYLVEAVAQMDRQRSMAAHPSASPIVSRNVSAELREANEKIAALESLNEQLRTHLRDADQRIINQREQLAQMNTEQSSKVRELTAQLTAAESETAGLRKAFPVVRAISEATMQRQAAILDKVAVADRLHALVLAAFVPRDSKVVQLDEYRAALGQLREYADAEHAKASAA</sequence>
<evidence type="ECO:0000256" key="1">
    <source>
        <dbReference type="SAM" id="Coils"/>
    </source>
</evidence>
<dbReference type="EMBL" id="MH153804">
    <property type="protein sequence ID" value="AWN03693.1"/>
    <property type="molecule type" value="Genomic_DNA"/>
</dbReference>